<dbReference type="PANTHER" id="PTHR34566:SF2">
    <property type="entry name" value="ALTERED INHERITANCE OF MITOCHONDRIA PROTEIN"/>
    <property type="match status" value="1"/>
</dbReference>
<name>A0A6V1RZ10_HETAK</name>
<protein>
    <submittedName>
        <fullName evidence="2">Uncharacterized protein</fullName>
    </submittedName>
</protein>
<gene>
    <name evidence="2" type="ORF">HAKA00212_LOCUS14738</name>
</gene>
<accession>A0A6V1RZ10</accession>
<reference evidence="2" key="1">
    <citation type="submission" date="2021-01" db="EMBL/GenBank/DDBJ databases">
        <authorList>
            <person name="Corre E."/>
            <person name="Pelletier E."/>
            <person name="Niang G."/>
            <person name="Scheremetjew M."/>
            <person name="Finn R."/>
            <person name="Kale V."/>
            <person name="Holt S."/>
            <person name="Cochrane G."/>
            <person name="Meng A."/>
            <person name="Brown T."/>
            <person name="Cohen L."/>
        </authorList>
    </citation>
    <scope>NUCLEOTIDE SEQUENCE</scope>
    <source>
        <strain evidence="2">CCMP3107</strain>
    </source>
</reference>
<feature type="compositionally biased region" description="Polar residues" evidence="1">
    <location>
        <begin position="172"/>
        <end position="187"/>
    </location>
</feature>
<feature type="compositionally biased region" description="Low complexity" evidence="1">
    <location>
        <begin position="197"/>
        <end position="213"/>
    </location>
</feature>
<feature type="region of interest" description="Disordered" evidence="1">
    <location>
        <begin position="157"/>
        <end position="214"/>
    </location>
</feature>
<evidence type="ECO:0000313" key="2">
    <source>
        <dbReference type="EMBL" id="CAE0635978.1"/>
    </source>
</evidence>
<sequence>MQGGQEKANKSIATNPKDGYLKDKSAVGCYSCSGVTLFSSMLKEMNFKPVCIGIPKQHDDVVVQPQQQTQSSKLAEQHPQLTSGFENSLAADDAKTGRQRQREFERFYFACIGYSQTEVSMGTRKSSNQASIPSCEFGLNMTILSTPKEPEDVVHLREASGGNGCPDLAPSVNPTKFKNSNDSSENQPGVGKSPPQGSEGRSNRSRSGSSGDSVWTGFERWTSSMGRQLSFMRDFSGGLFDDFGSRWVASAERLVGRMHHDGTRLGQTAGESISSILPTVGIIRPTSFFSFSTENPSKESDSPSPEDNGGSSKK</sequence>
<feature type="region of interest" description="Disordered" evidence="1">
    <location>
        <begin position="1"/>
        <end position="22"/>
    </location>
</feature>
<feature type="region of interest" description="Disordered" evidence="1">
    <location>
        <begin position="288"/>
        <end position="314"/>
    </location>
</feature>
<dbReference type="EMBL" id="HBIU01031894">
    <property type="protein sequence ID" value="CAE0635978.1"/>
    <property type="molecule type" value="Transcribed_RNA"/>
</dbReference>
<proteinExistence type="predicted"/>
<organism evidence="2">
    <name type="scientific">Heterosigma akashiwo</name>
    <name type="common">Chromophytic alga</name>
    <name type="synonym">Heterosigma carterae</name>
    <dbReference type="NCBI Taxonomy" id="2829"/>
    <lineage>
        <taxon>Eukaryota</taxon>
        <taxon>Sar</taxon>
        <taxon>Stramenopiles</taxon>
        <taxon>Ochrophyta</taxon>
        <taxon>Raphidophyceae</taxon>
        <taxon>Chattonellales</taxon>
        <taxon>Chattonellaceae</taxon>
        <taxon>Heterosigma</taxon>
    </lineage>
</organism>
<evidence type="ECO:0000256" key="1">
    <source>
        <dbReference type="SAM" id="MobiDB-lite"/>
    </source>
</evidence>
<dbReference type="PANTHER" id="PTHR34566">
    <property type="entry name" value="ALTERED INHERITANCE OF MITOCHONDRIA PROTEIN"/>
    <property type="match status" value="1"/>
</dbReference>
<dbReference type="AlphaFoldDB" id="A0A6V1RZ10"/>